<evidence type="ECO:0000313" key="3">
    <source>
        <dbReference type="Proteomes" id="UP000031829"/>
    </source>
</evidence>
<gene>
    <name evidence="2" type="ORF">BG04_5562</name>
</gene>
<evidence type="ECO:0000313" key="2">
    <source>
        <dbReference type="EMBL" id="AJI24422.1"/>
    </source>
</evidence>
<reference evidence="2 3" key="1">
    <citation type="journal article" date="2015" name="Genome Announc.">
        <title>Complete genome sequences for 35 biothreat assay-relevant bacillus species.</title>
        <authorList>
            <person name="Johnson S.L."/>
            <person name="Daligault H.E."/>
            <person name="Davenport K.W."/>
            <person name="Jaissle J."/>
            <person name="Frey K.G."/>
            <person name="Ladner J.T."/>
            <person name="Broomall S.M."/>
            <person name="Bishop-Lilly K.A."/>
            <person name="Bruce D.C."/>
            <person name="Gibbons H.S."/>
            <person name="Coyne S.R."/>
            <person name="Lo C.C."/>
            <person name="Meincke L."/>
            <person name="Munk A.C."/>
            <person name="Koroleva G.I."/>
            <person name="Rosenzweig C.N."/>
            <person name="Palacios G.F."/>
            <person name="Redden C.L."/>
            <person name="Minogue T.D."/>
            <person name="Chain P.S."/>
        </authorList>
    </citation>
    <scope>NUCLEOTIDE SEQUENCE [LARGE SCALE GENOMIC DNA]</scope>
    <source>
        <strain evidence="3">ATCC 14581 / DSM 32 / JCM 2506 / NBRC 15308 / NCIMB 9376 / NCTC 10342 / NRRL B-14308 / VKM B-512</strain>
    </source>
</reference>
<accession>A0A0B6ATI4</accession>
<dbReference type="HOGENOM" id="CLU_069060_1_1_9"/>
<organism evidence="2 3">
    <name type="scientific">Priestia megaterium (strain ATCC 14581 / DSM 32 / CCUG 1817 / JCM 2506 / NBRC 15308 / NCIMB 9376 / NCTC 10342 / NRRL B-14308 / VKM B-512 / Ford 19)</name>
    <name type="common">Bacillus megaterium</name>
    <dbReference type="NCBI Taxonomy" id="1348623"/>
    <lineage>
        <taxon>Bacteria</taxon>
        <taxon>Bacillati</taxon>
        <taxon>Bacillota</taxon>
        <taxon>Bacilli</taxon>
        <taxon>Bacillales</taxon>
        <taxon>Bacillaceae</taxon>
        <taxon>Priestia</taxon>
    </lineage>
</organism>
<protein>
    <recommendedName>
        <fullName evidence="1">DUF4397 domain-containing protein</fullName>
    </recommendedName>
</protein>
<dbReference type="InterPro" id="IPR025510">
    <property type="entry name" value="DUF4397"/>
</dbReference>
<feature type="domain" description="DUF4397" evidence="1">
    <location>
        <begin position="160"/>
        <end position="226"/>
    </location>
</feature>
<dbReference type="PATRIC" id="fig|592022.4.peg.3041"/>
<evidence type="ECO:0000259" key="1">
    <source>
        <dbReference type="Pfam" id="PF14344"/>
    </source>
</evidence>
<dbReference type="Proteomes" id="UP000031829">
    <property type="component" value="Chromosome"/>
</dbReference>
<dbReference type="RefSeq" id="WP_013083814.1">
    <property type="nucleotide sequence ID" value="NZ_BCVB01000006.1"/>
</dbReference>
<name>A0A0B6ATI4_PRIM2</name>
<dbReference type="AlphaFoldDB" id="A0A0B6ATI4"/>
<feature type="domain" description="DUF4397" evidence="1">
    <location>
        <begin position="38"/>
        <end position="153"/>
    </location>
</feature>
<dbReference type="Pfam" id="PF14344">
    <property type="entry name" value="DUF4397"/>
    <property type="match status" value="2"/>
</dbReference>
<sequence>MKRLFVMVAVIAFLALSRMLVFAAETPPAADERTAQNAEVRIVHASPDAPAVDIFVDDKALVEGAKFKDVANSLPLAAGSHKVEVYEAKTKGTKDSIIEATLVVDGGKSYTVAAVNKAENLELQAFTNNKQGMDGKASLRVAHLSPDAPAVNVGPKGAAPLFKDLSFKSISGYQVVNPGSYDLSVSTADGKEILNLPGTNLQSGKNYTVLAVNTADKLETIVLQDN</sequence>
<dbReference type="KEGG" id="bmeg:BG04_5562"/>
<dbReference type="GeneID" id="93643503"/>
<proteinExistence type="predicted"/>
<dbReference type="EMBL" id="CP009920">
    <property type="protein sequence ID" value="AJI24422.1"/>
    <property type="molecule type" value="Genomic_DNA"/>
</dbReference>